<dbReference type="PANTHER" id="PTHR10668:SF103">
    <property type="entry name" value="PYRIDINE NUCLEOTIDE-DISULFIDE OXIDOREDUCTASE DOMAIN-CONTAINING PROTEIN 2"/>
    <property type="match status" value="1"/>
</dbReference>
<gene>
    <name evidence="1" type="ORF">PITCH_A1310017</name>
    <name evidence="2" type="ORF">PITCH_A760029</name>
</gene>
<evidence type="ECO:0000313" key="1">
    <source>
        <dbReference type="EMBL" id="SPD72388.1"/>
    </source>
</evidence>
<accession>A0A445N290</accession>
<reference evidence="2" key="1">
    <citation type="submission" date="2018-01" db="EMBL/GenBank/DDBJ databases">
        <authorList>
            <person name="Regsiter A."/>
            <person name="William W."/>
        </authorList>
    </citation>
    <scope>NUCLEOTIDE SEQUENCE</scope>
    <source>
        <strain evidence="2">TRIP AH-1</strain>
    </source>
</reference>
<proteinExistence type="predicted"/>
<sequence length="558" mass="63128">MADKTYDVVYVGAGNKNLINAMYATKFGGLKVALFETRHEEGGGWCSDESPAPGHVANHCSHIHIYLHHHAPVWIDFPEWKEYGVQVCQPKVSQTVVFREDDSWAGSYSIWEEGFKDKTYNLLKRFSEKDAETYIYYMEKWFDLFYPASLEWSFTPPVPLGQPDVMDRLIMNPESGIKPHWMMMSASQVMREMFESPEIQSLGIRGAQSAGVNPTAYGSALIGLALMNSYMDGAPIKGGSHQCAHASQRVIYENGGELHHGKTVEKIIIENGRATGVRLTDGTEIAAKLGVVCGANPIDLVHDLTDPAVWPADVQKSVKNIERNFVAISWYTWALKEQPIYRAEQFDPDIKYSNWINLARKGLDCIEREAHLRLAGEWPDPNDFNLVIANWSMFEHDYFAPPGGKATVLTEQFIQPATRYPAEKWKELEKTHANECIAFWNRYCENVHWDNVIGYVPITPYYTANHAPNFGPQGNWCVIDMDGPQLGRTRPIAQLADLYNFPIKNLYPASSAWHPSGGATSEQGYWVYTVMADQHGLKKPPEKDWGAIVKRVLREGIY</sequence>
<dbReference type="EMBL" id="OJIN01000221">
    <property type="protein sequence ID" value="SPD75819.1"/>
    <property type="molecule type" value="Genomic_DNA"/>
</dbReference>
<evidence type="ECO:0008006" key="3">
    <source>
        <dbReference type="Google" id="ProtNLM"/>
    </source>
</evidence>
<organism evidence="2">
    <name type="scientific">uncultured Desulfobacterium sp</name>
    <dbReference type="NCBI Taxonomy" id="201089"/>
    <lineage>
        <taxon>Bacteria</taxon>
        <taxon>Pseudomonadati</taxon>
        <taxon>Thermodesulfobacteriota</taxon>
        <taxon>Desulfobacteria</taxon>
        <taxon>Desulfobacterales</taxon>
        <taxon>Desulfobacteriaceae</taxon>
        <taxon>Desulfobacterium</taxon>
        <taxon>environmental samples</taxon>
    </lineage>
</organism>
<dbReference type="Gene3D" id="3.50.50.60">
    <property type="entry name" value="FAD/NAD(P)-binding domain"/>
    <property type="match status" value="1"/>
</dbReference>
<dbReference type="PANTHER" id="PTHR10668">
    <property type="entry name" value="PHYTOENE DEHYDROGENASE"/>
    <property type="match status" value="1"/>
</dbReference>
<protein>
    <recommendedName>
        <fullName evidence="3">NAD(P)/FAD-dependent oxidoreductase</fullName>
    </recommendedName>
</protein>
<name>A0A445N290_9BACT</name>
<evidence type="ECO:0000313" key="2">
    <source>
        <dbReference type="EMBL" id="SPD75819.1"/>
    </source>
</evidence>
<dbReference type="EMBL" id="OJIN01000037">
    <property type="protein sequence ID" value="SPD72388.1"/>
    <property type="molecule type" value="Genomic_DNA"/>
</dbReference>
<dbReference type="AlphaFoldDB" id="A0A445N290"/>
<dbReference type="InterPro" id="IPR036188">
    <property type="entry name" value="FAD/NAD-bd_sf"/>
</dbReference>
<dbReference type="SUPFAM" id="SSF51905">
    <property type="entry name" value="FAD/NAD(P)-binding domain"/>
    <property type="match status" value="1"/>
</dbReference>